<name>A0A9P6B784_9AGAM</name>
<gene>
    <name evidence="1" type="ORF">BS47DRAFT_1339420</name>
</gene>
<dbReference type="AlphaFoldDB" id="A0A9P6B784"/>
<protein>
    <recommendedName>
        <fullName evidence="3">P-loop containing nucleoside triphosphate hydrolase protein</fullName>
    </recommendedName>
</protein>
<reference evidence="1" key="1">
    <citation type="journal article" date="2020" name="Nat. Commun.">
        <title>Large-scale genome sequencing of mycorrhizal fungi provides insights into the early evolution of symbiotic traits.</title>
        <authorList>
            <person name="Miyauchi S."/>
            <person name="Kiss E."/>
            <person name="Kuo A."/>
            <person name="Drula E."/>
            <person name="Kohler A."/>
            <person name="Sanchez-Garcia M."/>
            <person name="Morin E."/>
            <person name="Andreopoulos B."/>
            <person name="Barry K.W."/>
            <person name="Bonito G."/>
            <person name="Buee M."/>
            <person name="Carver A."/>
            <person name="Chen C."/>
            <person name="Cichocki N."/>
            <person name="Clum A."/>
            <person name="Culley D."/>
            <person name="Crous P.W."/>
            <person name="Fauchery L."/>
            <person name="Girlanda M."/>
            <person name="Hayes R.D."/>
            <person name="Keri Z."/>
            <person name="LaButti K."/>
            <person name="Lipzen A."/>
            <person name="Lombard V."/>
            <person name="Magnuson J."/>
            <person name="Maillard F."/>
            <person name="Murat C."/>
            <person name="Nolan M."/>
            <person name="Ohm R.A."/>
            <person name="Pangilinan J."/>
            <person name="Pereira M.F."/>
            <person name="Perotto S."/>
            <person name="Peter M."/>
            <person name="Pfister S."/>
            <person name="Riley R."/>
            <person name="Sitrit Y."/>
            <person name="Stielow J.B."/>
            <person name="Szollosi G."/>
            <person name="Zifcakova L."/>
            <person name="Stursova M."/>
            <person name="Spatafora J.W."/>
            <person name="Tedersoo L."/>
            <person name="Vaario L.M."/>
            <person name="Yamada A."/>
            <person name="Yan M."/>
            <person name="Wang P."/>
            <person name="Xu J."/>
            <person name="Bruns T."/>
            <person name="Baldrian P."/>
            <person name="Vilgalys R."/>
            <person name="Dunand C."/>
            <person name="Henrissat B."/>
            <person name="Grigoriev I.V."/>
            <person name="Hibbett D."/>
            <person name="Nagy L.G."/>
            <person name="Martin F.M."/>
        </authorList>
    </citation>
    <scope>NUCLEOTIDE SEQUENCE</scope>
    <source>
        <strain evidence="1">UP504</strain>
    </source>
</reference>
<evidence type="ECO:0008006" key="3">
    <source>
        <dbReference type="Google" id="ProtNLM"/>
    </source>
</evidence>
<dbReference type="OrthoDB" id="347435at2759"/>
<dbReference type="Proteomes" id="UP000886523">
    <property type="component" value="Unassembled WGS sequence"/>
</dbReference>
<dbReference type="SUPFAM" id="SSF52540">
    <property type="entry name" value="P-loop containing nucleoside triphosphate hydrolases"/>
    <property type="match status" value="1"/>
</dbReference>
<sequence>MQLTHLAIDHIIGLLSGHREKGDHTPLFIGIQGPQGIGKSTLTSSLVEALAVSHQLTAVALSIDDFYLSHSGLASLAGNNPGNKLLNGRGEPGTHDLPLISHVLQGLVRINDGDAQPVIVPRFDKSLHDGQGDRVPIGSTINGPVDIVIFEGWCMGFHPLPLSTLRQRYLLVSELPSSSSRPEATLEREIVRAHTLQNIEQINNILRSYRQSLYPFFSGFIQLAPPPSRPYSYIYRWRLQQEHSMKAQNGGRGMNDDEVKGFIDRYIPGYIFFSEGVLWGYNPSEGSERDDTSTAPPWIGHGLRIILSLEREVEEVQHF</sequence>
<evidence type="ECO:0000313" key="2">
    <source>
        <dbReference type="Proteomes" id="UP000886523"/>
    </source>
</evidence>
<keyword evidence="2" id="KW-1185">Reference proteome</keyword>
<dbReference type="EMBL" id="MU128931">
    <property type="protein sequence ID" value="KAF9517561.1"/>
    <property type="molecule type" value="Genomic_DNA"/>
</dbReference>
<proteinExistence type="predicted"/>
<organism evidence="1 2">
    <name type="scientific">Hydnum rufescens UP504</name>
    <dbReference type="NCBI Taxonomy" id="1448309"/>
    <lineage>
        <taxon>Eukaryota</taxon>
        <taxon>Fungi</taxon>
        <taxon>Dikarya</taxon>
        <taxon>Basidiomycota</taxon>
        <taxon>Agaricomycotina</taxon>
        <taxon>Agaricomycetes</taxon>
        <taxon>Cantharellales</taxon>
        <taxon>Hydnaceae</taxon>
        <taxon>Hydnum</taxon>
    </lineage>
</organism>
<accession>A0A9P6B784</accession>
<comment type="caution">
    <text evidence="1">The sequence shown here is derived from an EMBL/GenBank/DDBJ whole genome shotgun (WGS) entry which is preliminary data.</text>
</comment>
<dbReference type="PANTHER" id="PTHR10285">
    <property type="entry name" value="URIDINE KINASE"/>
    <property type="match status" value="1"/>
</dbReference>
<evidence type="ECO:0000313" key="1">
    <source>
        <dbReference type="EMBL" id="KAF9517561.1"/>
    </source>
</evidence>
<dbReference type="InterPro" id="IPR027417">
    <property type="entry name" value="P-loop_NTPase"/>
</dbReference>
<dbReference type="Gene3D" id="3.40.50.300">
    <property type="entry name" value="P-loop containing nucleotide triphosphate hydrolases"/>
    <property type="match status" value="1"/>
</dbReference>